<dbReference type="OrthoDB" id="8300194at2759"/>
<name>A0A8H4W6C1_9HELO</name>
<sequence length="277" mass="31374">MLIAEKSHTRFYLKVKWSIFKTARLRNQTSRRGCIIQDSTEDWQDHTRIMGEMYGNAFCNIAVCTGSDGTSGLFPDNDAVSRRVCTLNTGASTCLSGSFAVRDKNLMRANAKNATILSRGWCVQELMLAPRILHFSRGHTVWECSTLLAEDSAPTHQMVLADGYNFPSRKFKYMDVVTDHLSVETSAGSVARLIYIGLGQDEEYIAGLWKTYLAFHLVWDTKEPRKNYQLWPYRAPSWSWASVECPVYNFLTNAEATSNYTTFIQVSTEVNLATEDL</sequence>
<feature type="domain" description="Heterokaryon incompatibility" evidence="1">
    <location>
        <begin position="34"/>
        <end position="125"/>
    </location>
</feature>
<proteinExistence type="predicted"/>
<dbReference type="EMBL" id="JAAMPI010000092">
    <property type="protein sequence ID" value="KAF4635923.1"/>
    <property type="molecule type" value="Genomic_DNA"/>
</dbReference>
<protein>
    <recommendedName>
        <fullName evidence="1">Heterokaryon incompatibility domain-containing protein</fullName>
    </recommendedName>
</protein>
<dbReference type="AlphaFoldDB" id="A0A8H4W6C1"/>
<evidence type="ECO:0000259" key="1">
    <source>
        <dbReference type="Pfam" id="PF06985"/>
    </source>
</evidence>
<dbReference type="Proteomes" id="UP000566819">
    <property type="component" value="Unassembled WGS sequence"/>
</dbReference>
<reference evidence="2 3" key="1">
    <citation type="submission" date="2020-03" db="EMBL/GenBank/DDBJ databases">
        <title>Draft Genome Sequence of Cudoniella acicularis.</title>
        <authorList>
            <person name="Buettner E."/>
            <person name="Kellner H."/>
        </authorList>
    </citation>
    <scope>NUCLEOTIDE SEQUENCE [LARGE SCALE GENOMIC DNA]</scope>
    <source>
        <strain evidence="2 3">DSM 108380</strain>
    </source>
</reference>
<comment type="caution">
    <text evidence="2">The sequence shown here is derived from an EMBL/GenBank/DDBJ whole genome shotgun (WGS) entry which is preliminary data.</text>
</comment>
<keyword evidence="3" id="KW-1185">Reference proteome</keyword>
<evidence type="ECO:0000313" key="2">
    <source>
        <dbReference type="EMBL" id="KAF4635923.1"/>
    </source>
</evidence>
<dbReference type="InterPro" id="IPR010730">
    <property type="entry name" value="HET"/>
</dbReference>
<accession>A0A8H4W6C1</accession>
<dbReference type="PANTHER" id="PTHR33112">
    <property type="entry name" value="DOMAIN PROTEIN, PUTATIVE-RELATED"/>
    <property type="match status" value="1"/>
</dbReference>
<dbReference type="Pfam" id="PF06985">
    <property type="entry name" value="HET"/>
    <property type="match status" value="1"/>
</dbReference>
<organism evidence="2 3">
    <name type="scientific">Cudoniella acicularis</name>
    <dbReference type="NCBI Taxonomy" id="354080"/>
    <lineage>
        <taxon>Eukaryota</taxon>
        <taxon>Fungi</taxon>
        <taxon>Dikarya</taxon>
        <taxon>Ascomycota</taxon>
        <taxon>Pezizomycotina</taxon>
        <taxon>Leotiomycetes</taxon>
        <taxon>Helotiales</taxon>
        <taxon>Tricladiaceae</taxon>
        <taxon>Cudoniella</taxon>
    </lineage>
</organism>
<dbReference type="PANTHER" id="PTHR33112:SF16">
    <property type="entry name" value="HETEROKARYON INCOMPATIBILITY DOMAIN-CONTAINING PROTEIN"/>
    <property type="match status" value="1"/>
</dbReference>
<evidence type="ECO:0000313" key="3">
    <source>
        <dbReference type="Proteomes" id="UP000566819"/>
    </source>
</evidence>
<gene>
    <name evidence="2" type="ORF">G7Y89_g2174</name>
</gene>